<evidence type="ECO:0000256" key="1">
    <source>
        <dbReference type="ARBA" id="ARBA00022729"/>
    </source>
</evidence>
<evidence type="ECO:0000256" key="4">
    <source>
        <dbReference type="RuleBase" id="RU361153"/>
    </source>
</evidence>
<comment type="caution">
    <text evidence="7">The sequence shown here is derived from an EMBL/GenBank/DDBJ whole genome shotgun (WGS) entry which is preliminary data.</text>
</comment>
<feature type="region of interest" description="Disordered" evidence="5">
    <location>
        <begin position="1"/>
        <end position="38"/>
    </location>
</feature>
<dbReference type="InterPro" id="IPR006584">
    <property type="entry name" value="Cellulose-bd_IV"/>
</dbReference>
<dbReference type="InterPro" id="IPR005084">
    <property type="entry name" value="CBM6"/>
</dbReference>
<accession>A0A3A8N584</accession>
<organism evidence="7 8">
    <name type="scientific">Corallococcus sicarius</name>
    <dbReference type="NCBI Taxonomy" id="2316726"/>
    <lineage>
        <taxon>Bacteria</taxon>
        <taxon>Pseudomonadati</taxon>
        <taxon>Myxococcota</taxon>
        <taxon>Myxococcia</taxon>
        <taxon>Myxococcales</taxon>
        <taxon>Cystobacterineae</taxon>
        <taxon>Myxococcaceae</taxon>
        <taxon>Corallococcus</taxon>
    </lineage>
</organism>
<feature type="compositionally biased region" description="Low complexity" evidence="5">
    <location>
        <begin position="14"/>
        <end position="23"/>
    </location>
</feature>
<dbReference type="InterPro" id="IPR017853">
    <property type="entry name" value="GH"/>
</dbReference>
<dbReference type="AlphaFoldDB" id="A0A3A8N584"/>
<dbReference type="Proteomes" id="UP000273405">
    <property type="component" value="Unassembled WGS sequence"/>
</dbReference>
<keyword evidence="3 4" id="KW-0326">Glycosidase</keyword>
<gene>
    <name evidence="7" type="ORF">D7X12_25750</name>
</gene>
<proteinExistence type="inferred from homology"/>
<dbReference type="Gene3D" id="2.60.120.260">
    <property type="entry name" value="Galactose-binding domain-like"/>
    <property type="match status" value="1"/>
</dbReference>
<dbReference type="SUPFAM" id="SSF49785">
    <property type="entry name" value="Galactose-binding domain-like"/>
    <property type="match status" value="1"/>
</dbReference>
<dbReference type="PROSITE" id="PS51175">
    <property type="entry name" value="CBM6"/>
    <property type="match status" value="1"/>
</dbReference>
<keyword evidence="1" id="KW-0732">Signal</keyword>
<comment type="similarity">
    <text evidence="4">Belongs to the glycosyl hydrolase 5 (cellulase A) family.</text>
</comment>
<dbReference type="EMBL" id="RAWG01000188">
    <property type="protein sequence ID" value="RKH38660.1"/>
    <property type="molecule type" value="Genomic_DNA"/>
</dbReference>
<dbReference type="Pfam" id="PF18099">
    <property type="entry name" value="CBM_35_2"/>
    <property type="match status" value="1"/>
</dbReference>
<dbReference type="PANTHER" id="PTHR34142">
    <property type="entry name" value="ENDO-BETA-1,4-GLUCANASE A"/>
    <property type="match status" value="1"/>
</dbReference>
<feature type="region of interest" description="Disordered" evidence="5">
    <location>
        <begin position="89"/>
        <end position="108"/>
    </location>
</feature>
<keyword evidence="2 4" id="KW-0378">Hydrolase</keyword>
<evidence type="ECO:0000256" key="2">
    <source>
        <dbReference type="ARBA" id="ARBA00022801"/>
    </source>
</evidence>
<protein>
    <submittedName>
        <fullName evidence="7">Carbohydrate-binding protein</fullName>
    </submittedName>
</protein>
<reference evidence="8" key="1">
    <citation type="submission" date="2018-09" db="EMBL/GenBank/DDBJ databases">
        <authorList>
            <person name="Livingstone P.G."/>
            <person name="Whitworth D.E."/>
        </authorList>
    </citation>
    <scope>NUCLEOTIDE SEQUENCE [LARGE SCALE GENOMIC DNA]</scope>
    <source>
        <strain evidence="8">CA040B</strain>
    </source>
</reference>
<dbReference type="Gene3D" id="3.20.20.80">
    <property type="entry name" value="Glycosidases"/>
    <property type="match status" value="1"/>
</dbReference>
<evidence type="ECO:0000313" key="8">
    <source>
        <dbReference type="Proteomes" id="UP000273405"/>
    </source>
</evidence>
<dbReference type="InterPro" id="IPR001547">
    <property type="entry name" value="Glyco_hydro_5"/>
</dbReference>
<dbReference type="PANTHER" id="PTHR34142:SF1">
    <property type="entry name" value="GLYCOSIDE HYDROLASE FAMILY 5 DOMAIN-CONTAINING PROTEIN"/>
    <property type="match status" value="1"/>
</dbReference>
<dbReference type="CDD" id="cd04080">
    <property type="entry name" value="CBM6_cellulase-like"/>
    <property type="match status" value="1"/>
</dbReference>
<evidence type="ECO:0000256" key="5">
    <source>
        <dbReference type="SAM" id="MobiDB-lite"/>
    </source>
</evidence>
<dbReference type="Pfam" id="PF00150">
    <property type="entry name" value="Cellulase"/>
    <property type="match status" value="1"/>
</dbReference>
<evidence type="ECO:0000256" key="3">
    <source>
        <dbReference type="ARBA" id="ARBA00023295"/>
    </source>
</evidence>
<dbReference type="GO" id="GO:0030246">
    <property type="term" value="F:carbohydrate binding"/>
    <property type="evidence" value="ECO:0007669"/>
    <property type="project" value="InterPro"/>
</dbReference>
<name>A0A3A8N584_9BACT</name>
<dbReference type="SMART" id="SM00606">
    <property type="entry name" value="CBD_IV"/>
    <property type="match status" value="1"/>
</dbReference>
<evidence type="ECO:0000313" key="7">
    <source>
        <dbReference type="EMBL" id="RKH38660.1"/>
    </source>
</evidence>
<dbReference type="InterPro" id="IPR008979">
    <property type="entry name" value="Galactose-bd-like_sf"/>
</dbReference>
<dbReference type="InterPro" id="IPR041342">
    <property type="entry name" value="CBM35"/>
</dbReference>
<dbReference type="GO" id="GO:0004553">
    <property type="term" value="F:hydrolase activity, hydrolyzing O-glycosyl compounds"/>
    <property type="evidence" value="ECO:0007669"/>
    <property type="project" value="InterPro"/>
</dbReference>
<dbReference type="GO" id="GO:0009251">
    <property type="term" value="P:glucan catabolic process"/>
    <property type="evidence" value="ECO:0007669"/>
    <property type="project" value="TreeGrafter"/>
</dbReference>
<evidence type="ECO:0000259" key="6">
    <source>
        <dbReference type="PROSITE" id="PS51175"/>
    </source>
</evidence>
<sequence>MAGRPAHEPPGVAPAPAREAAPAPMTPPDPSHPRAPMRRTPLLPLASLLFLAGCAPEALDDAAESAPPTTQAQAVAVPVPARLQAEDYKTGGEGVGYHDTTAGNSGGVYRADDVDLQPTTDVGGGYNVTAIAPGEWLGYTIQVTQAGTYSFKARVASGVTGTKTLHLVIDGFVRPAVSFTQATGAQSWSTVSLGSFTLGANVHSVQVVADTGGFNFNHLDVAMDGGGGAAGLSVDGAWLLRDGKPFLPRGFNMVGVLAPDGCANPPSVPRNARNAFGQTELLAARDAWSANTVRFQVSQGGLDPQDPMFRQSYVDRVKANVQLARSLGLVVIVSMQDQFYSCGDVHPLPSAATLRSWSTLVPVLKADPDVMFELFNEPQNEATSAGWAQWKNGGTSPLSNLGVPAVGYQQLVNHVRSLGATQVLIADGANYAGKLQGVPLLTDTLSPARIMYAVHPYYFHIADNATLAADQNNWNTRFGSLTATHPVIATEWNANSDTCKVGTEARIPDFFTYLQGHRIGLLGHAFDVPGTLVKDLTTWQPTTFDGGGCSVPGHDAGALLQAHFRQLEAAESP</sequence>
<keyword evidence="8" id="KW-1185">Reference proteome</keyword>
<feature type="domain" description="CBM6" evidence="6">
    <location>
        <begin position="95"/>
        <end position="222"/>
    </location>
</feature>
<dbReference type="SUPFAM" id="SSF51445">
    <property type="entry name" value="(Trans)glycosidases"/>
    <property type="match status" value="1"/>
</dbReference>